<feature type="domain" description="Saccharopine dehydrogenase NADP binding" evidence="1">
    <location>
        <begin position="4"/>
        <end position="137"/>
    </location>
</feature>
<organism evidence="3 4">
    <name type="scientific">Sphingorhabdus buctiana</name>
    <dbReference type="NCBI Taxonomy" id="1508805"/>
    <lineage>
        <taxon>Bacteria</taxon>
        <taxon>Pseudomonadati</taxon>
        <taxon>Pseudomonadota</taxon>
        <taxon>Alphaproteobacteria</taxon>
        <taxon>Sphingomonadales</taxon>
        <taxon>Sphingomonadaceae</taxon>
        <taxon>Sphingorhabdus</taxon>
    </lineage>
</organism>
<proteinExistence type="predicted"/>
<dbReference type="Pfam" id="PF16653">
    <property type="entry name" value="Sacchrp_dh_C"/>
    <property type="match status" value="1"/>
</dbReference>
<dbReference type="Pfam" id="PF03435">
    <property type="entry name" value="Sacchrp_dh_NADP"/>
    <property type="match status" value="1"/>
</dbReference>
<feature type="domain" description="Saccharopine dehydrogenase-like C-terminal" evidence="2">
    <location>
        <begin position="141"/>
        <end position="389"/>
    </location>
</feature>
<keyword evidence="4" id="KW-1185">Reference proteome</keyword>
<evidence type="ECO:0000259" key="2">
    <source>
        <dbReference type="Pfam" id="PF16653"/>
    </source>
</evidence>
<dbReference type="PANTHER" id="PTHR43796">
    <property type="entry name" value="CARBOXYNORSPERMIDINE SYNTHASE"/>
    <property type="match status" value="1"/>
</dbReference>
<dbReference type="Gene3D" id="3.30.360.10">
    <property type="entry name" value="Dihydrodipicolinate Reductase, domain 2"/>
    <property type="match status" value="1"/>
</dbReference>
<dbReference type="RefSeq" id="WP_381511189.1">
    <property type="nucleotide sequence ID" value="NZ_JBHUEL010000002.1"/>
</dbReference>
<protein>
    <submittedName>
        <fullName evidence="3">Saccharopine dehydrogenase family protein</fullName>
    </submittedName>
</protein>
<dbReference type="EMBL" id="JBHUEL010000002">
    <property type="protein sequence ID" value="MFD1765773.1"/>
    <property type="molecule type" value="Genomic_DNA"/>
</dbReference>
<sequence>MSRVLVIGAGGVGSVAVHKMAMNTDIFSHISLASRTKSKCDAIAASVKERTGVTVDTYEIDAEEVPALTRLIQKIEPALVVNLALPYQDLAIMDACLAAGVHYMDTANYEPKDEAKFEYHWQWAYQDRFKDAGLMALLGSGFDPGVTSVFTTWLHKHHFERIDTLDILDCNGGDHGQAFATNFNPEINIREVTAVARHWENGDWVETPPMSVKQQFDFEGVGPKNMYLMYHEEIESLKTHLPEIKRIRFWMTFGDEYIKHLTVLQNVGMTRIDPVKYQGVEIIPLQFLKAVLPEPASLGPTTKGKTNIGCIATGIGKDGKEKTLYIYNICDHEDAYAETGNQAVSYTTGVPAMIGAALIVKGLWRGHGVFNMEQFNPDPFMDMLNQHGLPWQVKELEGPLNF</sequence>
<name>A0ABW4MAP6_9SPHN</name>
<evidence type="ECO:0000313" key="3">
    <source>
        <dbReference type="EMBL" id="MFD1765773.1"/>
    </source>
</evidence>
<dbReference type="InterPro" id="IPR032095">
    <property type="entry name" value="Sacchrp_dh-like_C"/>
</dbReference>
<dbReference type="SUPFAM" id="SSF51735">
    <property type="entry name" value="NAD(P)-binding Rossmann-fold domains"/>
    <property type="match status" value="1"/>
</dbReference>
<dbReference type="PANTHER" id="PTHR43796:SF2">
    <property type="entry name" value="CARBOXYNORSPERMIDINE SYNTHASE"/>
    <property type="match status" value="1"/>
</dbReference>
<reference evidence="4" key="1">
    <citation type="journal article" date="2019" name="Int. J. Syst. Evol. Microbiol.">
        <title>The Global Catalogue of Microorganisms (GCM) 10K type strain sequencing project: providing services to taxonomists for standard genome sequencing and annotation.</title>
        <authorList>
            <consortium name="The Broad Institute Genomics Platform"/>
            <consortium name="The Broad Institute Genome Sequencing Center for Infectious Disease"/>
            <person name="Wu L."/>
            <person name="Ma J."/>
        </authorList>
    </citation>
    <scope>NUCLEOTIDE SEQUENCE [LARGE SCALE GENOMIC DNA]</scope>
    <source>
        <strain evidence="4">CGMCC 1.12449</strain>
    </source>
</reference>
<evidence type="ECO:0000313" key="4">
    <source>
        <dbReference type="Proteomes" id="UP001597215"/>
    </source>
</evidence>
<gene>
    <name evidence="3" type="ORF">ACFSAG_02820</name>
</gene>
<accession>A0ABW4MAP6</accession>
<evidence type="ECO:0000259" key="1">
    <source>
        <dbReference type="Pfam" id="PF03435"/>
    </source>
</evidence>
<dbReference type="Gene3D" id="3.40.50.720">
    <property type="entry name" value="NAD(P)-binding Rossmann-like Domain"/>
    <property type="match status" value="1"/>
</dbReference>
<comment type="caution">
    <text evidence="3">The sequence shown here is derived from an EMBL/GenBank/DDBJ whole genome shotgun (WGS) entry which is preliminary data.</text>
</comment>
<dbReference type="InterPro" id="IPR005097">
    <property type="entry name" value="Sacchrp_dh_NADP-bd"/>
</dbReference>
<dbReference type="InterPro" id="IPR036291">
    <property type="entry name" value="NAD(P)-bd_dom_sf"/>
</dbReference>
<dbReference type="Proteomes" id="UP001597215">
    <property type="component" value="Unassembled WGS sequence"/>
</dbReference>